<dbReference type="PANTHER" id="PTHR36807">
    <property type="entry name" value="PHOSPHOGLYCOLATE PHOSPHATASE"/>
    <property type="match status" value="1"/>
</dbReference>
<evidence type="ECO:0000313" key="2">
    <source>
        <dbReference type="EnsemblPlants" id="AET1Gv20181800.5"/>
    </source>
</evidence>
<feature type="compositionally biased region" description="Polar residues" evidence="1">
    <location>
        <begin position="125"/>
        <end position="145"/>
    </location>
</feature>
<dbReference type="Pfam" id="PF12452">
    <property type="entry name" value="DUF3685"/>
    <property type="match status" value="2"/>
</dbReference>
<dbReference type="STRING" id="200361.A0A452XVH1"/>
<dbReference type="PANTHER" id="PTHR36807:SF2">
    <property type="entry name" value="PHOSPHOGLYCOLATE PHOSPHATASE"/>
    <property type="match status" value="1"/>
</dbReference>
<reference evidence="2" key="5">
    <citation type="journal article" date="2021" name="G3 (Bethesda)">
        <title>Aegilops tauschii genome assembly Aet v5.0 features greater sequence contiguity and improved annotation.</title>
        <authorList>
            <person name="Wang L."/>
            <person name="Zhu T."/>
            <person name="Rodriguez J.C."/>
            <person name="Deal K.R."/>
            <person name="Dubcovsky J."/>
            <person name="McGuire P.E."/>
            <person name="Lux T."/>
            <person name="Spannagl M."/>
            <person name="Mayer K.F.X."/>
            <person name="Baldrich P."/>
            <person name="Meyers B.C."/>
            <person name="Huo N."/>
            <person name="Gu Y.Q."/>
            <person name="Zhou H."/>
            <person name="Devos K.M."/>
            <person name="Bennetzen J.L."/>
            <person name="Unver T."/>
            <person name="Budak H."/>
            <person name="Gulick P.J."/>
            <person name="Galiba G."/>
            <person name="Kalapos B."/>
            <person name="Nelson D.R."/>
            <person name="Li P."/>
            <person name="You F.M."/>
            <person name="Luo M.C."/>
            <person name="Dvorak J."/>
        </authorList>
    </citation>
    <scope>NUCLEOTIDE SEQUENCE [LARGE SCALE GENOMIC DNA]</scope>
    <source>
        <strain evidence="2">cv. AL8/78</strain>
    </source>
</reference>
<dbReference type="Gramene" id="AET1Gv20181800.5">
    <property type="protein sequence ID" value="AET1Gv20181800.5"/>
    <property type="gene ID" value="AET1Gv20181800"/>
</dbReference>
<reference evidence="3" key="2">
    <citation type="journal article" date="2017" name="Nat. Plants">
        <title>The Aegilops tauschii genome reveals multiple impacts of transposons.</title>
        <authorList>
            <person name="Zhao G."/>
            <person name="Zou C."/>
            <person name="Li K."/>
            <person name="Wang K."/>
            <person name="Li T."/>
            <person name="Gao L."/>
            <person name="Zhang X."/>
            <person name="Wang H."/>
            <person name="Yang Z."/>
            <person name="Liu X."/>
            <person name="Jiang W."/>
            <person name="Mao L."/>
            <person name="Kong X."/>
            <person name="Jiao Y."/>
            <person name="Jia J."/>
        </authorList>
    </citation>
    <scope>NUCLEOTIDE SEQUENCE [LARGE SCALE GENOMIC DNA]</scope>
    <source>
        <strain evidence="3">cv. AL8/78</strain>
    </source>
</reference>
<reference evidence="3" key="1">
    <citation type="journal article" date="2014" name="Science">
        <title>Ancient hybridizations among the ancestral genomes of bread wheat.</title>
        <authorList>
            <consortium name="International Wheat Genome Sequencing Consortium,"/>
            <person name="Marcussen T."/>
            <person name="Sandve S.R."/>
            <person name="Heier L."/>
            <person name="Spannagl M."/>
            <person name="Pfeifer M."/>
            <person name="Jakobsen K.S."/>
            <person name="Wulff B.B."/>
            <person name="Steuernagel B."/>
            <person name="Mayer K.F."/>
            <person name="Olsen O.A."/>
        </authorList>
    </citation>
    <scope>NUCLEOTIDE SEQUENCE [LARGE SCALE GENOMIC DNA]</scope>
    <source>
        <strain evidence="3">cv. AL8/78</strain>
    </source>
</reference>
<dbReference type="AlphaFoldDB" id="A0A452XVH1"/>
<dbReference type="InterPro" id="IPR022552">
    <property type="entry name" value="UPF_Ycf55"/>
</dbReference>
<accession>A0A452XVH1</accession>
<sequence length="549" mass="62265">MAECSLTTLGGQYRGGWTQSSGKLSPRNISIRMSKRNYIHKIPLPCLSKFNLAKEWKSCAFTSYNFHGRGYKLETQVGCYFFQSMMGSESVISPNLMLLSDEALLTISVVLAYLAGVAPSRPTVPRTQNPSANQHLTASISSDSGRNGKRLLDKSTASDPNDTWNEVRAKLSEALEANGQDASSDSRDEGLKNDRKNYPLSMLAIHGGPKLRLLLITFQLLEMEARNISGSFELLDGIRWSEVSVMLIDSLIEPAFMKWIEEEQALENGKIDEVYHQFELPSISPYWLTSDYLIFIPFLFQKLMTVISRKINEDNGILKRFNRLGKVELYLDLLFFVRFGSARSDSYFDTKFLAENGARILEDLVIFLADVIASIYLEIMSVDGDMPTEVVGSSLALCSLSTRELQKRRNEVAINGWLHQYFESVVSMYEDRFELYVLCRRSCKSTTDNQPDKTNWLTNAFRKPSTSTRLDYVCISPFSLPVRRTKELRALTGWRYYYSLFLELSDIAMPFARAVVARVSAAVSYFWVSMIGRSLGLIFSGIRQSLGWK</sequence>
<evidence type="ECO:0000313" key="3">
    <source>
        <dbReference type="Proteomes" id="UP000015105"/>
    </source>
</evidence>
<keyword evidence="3" id="KW-1185">Reference proteome</keyword>
<proteinExistence type="predicted"/>
<dbReference type="Proteomes" id="UP000015105">
    <property type="component" value="Chromosome 1D"/>
</dbReference>
<evidence type="ECO:0000256" key="1">
    <source>
        <dbReference type="SAM" id="MobiDB-lite"/>
    </source>
</evidence>
<reference evidence="2" key="4">
    <citation type="submission" date="2019-03" db="UniProtKB">
        <authorList>
            <consortium name="EnsemblPlants"/>
        </authorList>
    </citation>
    <scope>IDENTIFICATION</scope>
</reference>
<protein>
    <submittedName>
        <fullName evidence="2">Uncharacterized protein</fullName>
    </submittedName>
</protein>
<feature type="region of interest" description="Disordered" evidence="1">
    <location>
        <begin position="122"/>
        <end position="163"/>
    </location>
</feature>
<dbReference type="EnsemblPlants" id="AET1Gv20181800.5">
    <property type="protein sequence ID" value="AET1Gv20181800.5"/>
    <property type="gene ID" value="AET1Gv20181800"/>
</dbReference>
<organism evidence="2 3">
    <name type="scientific">Aegilops tauschii subsp. strangulata</name>
    <name type="common">Goatgrass</name>
    <dbReference type="NCBI Taxonomy" id="200361"/>
    <lineage>
        <taxon>Eukaryota</taxon>
        <taxon>Viridiplantae</taxon>
        <taxon>Streptophyta</taxon>
        <taxon>Embryophyta</taxon>
        <taxon>Tracheophyta</taxon>
        <taxon>Spermatophyta</taxon>
        <taxon>Magnoliopsida</taxon>
        <taxon>Liliopsida</taxon>
        <taxon>Poales</taxon>
        <taxon>Poaceae</taxon>
        <taxon>BOP clade</taxon>
        <taxon>Pooideae</taxon>
        <taxon>Triticodae</taxon>
        <taxon>Triticeae</taxon>
        <taxon>Triticinae</taxon>
        <taxon>Aegilops</taxon>
    </lineage>
</organism>
<reference evidence="2" key="3">
    <citation type="journal article" date="2017" name="Nature">
        <title>Genome sequence of the progenitor of the wheat D genome Aegilops tauschii.</title>
        <authorList>
            <person name="Luo M.C."/>
            <person name="Gu Y.Q."/>
            <person name="Puiu D."/>
            <person name="Wang H."/>
            <person name="Twardziok S.O."/>
            <person name="Deal K.R."/>
            <person name="Huo N."/>
            <person name="Zhu T."/>
            <person name="Wang L."/>
            <person name="Wang Y."/>
            <person name="McGuire P.E."/>
            <person name="Liu S."/>
            <person name="Long H."/>
            <person name="Ramasamy R.K."/>
            <person name="Rodriguez J.C."/>
            <person name="Van S.L."/>
            <person name="Yuan L."/>
            <person name="Wang Z."/>
            <person name="Xia Z."/>
            <person name="Xiao L."/>
            <person name="Anderson O.D."/>
            <person name="Ouyang S."/>
            <person name="Liang Y."/>
            <person name="Zimin A.V."/>
            <person name="Pertea G."/>
            <person name="Qi P."/>
            <person name="Bennetzen J.L."/>
            <person name="Dai X."/>
            <person name="Dawson M.W."/>
            <person name="Muller H.G."/>
            <person name="Kugler K."/>
            <person name="Rivarola-Duarte L."/>
            <person name="Spannagl M."/>
            <person name="Mayer K.F.X."/>
            <person name="Lu F.H."/>
            <person name="Bevan M.W."/>
            <person name="Leroy P."/>
            <person name="Li P."/>
            <person name="You F.M."/>
            <person name="Sun Q."/>
            <person name="Liu Z."/>
            <person name="Lyons E."/>
            <person name="Wicker T."/>
            <person name="Salzberg S.L."/>
            <person name="Devos K.M."/>
            <person name="Dvorak J."/>
        </authorList>
    </citation>
    <scope>NUCLEOTIDE SEQUENCE [LARGE SCALE GENOMIC DNA]</scope>
    <source>
        <strain evidence="2">cv. AL8/78</strain>
    </source>
</reference>
<name>A0A452XVH1_AEGTS</name>